<dbReference type="PIRSF" id="PIRSF015558">
    <property type="entry name" value="Txn_reg_DeoR_prd"/>
    <property type="match status" value="1"/>
</dbReference>
<dbReference type="PANTHER" id="PTHR34580:SF3">
    <property type="entry name" value="PROTEIN PAFB"/>
    <property type="match status" value="1"/>
</dbReference>
<evidence type="ECO:0000313" key="5">
    <source>
        <dbReference type="Proteomes" id="UP000219972"/>
    </source>
</evidence>
<feature type="domain" description="DNA-binding transcriptional repressor CapW winged helix-turn-helix" evidence="3">
    <location>
        <begin position="13"/>
        <end position="92"/>
    </location>
</feature>
<dbReference type="InterPro" id="IPR016634">
    <property type="entry name" value="CapW-like"/>
</dbReference>
<evidence type="ECO:0000259" key="3">
    <source>
        <dbReference type="Pfam" id="PF26109"/>
    </source>
</evidence>
<dbReference type="Pfam" id="PF13280">
    <property type="entry name" value="WYL"/>
    <property type="match status" value="1"/>
</dbReference>
<reference evidence="4 5" key="1">
    <citation type="submission" date="2017-09" db="EMBL/GenBank/DDBJ databases">
        <title>Comparative genomics of rhizobia isolated from Phaseolus vulgaris in China.</title>
        <authorList>
            <person name="Tong W."/>
        </authorList>
    </citation>
    <scope>NUCLEOTIDE SEQUENCE [LARGE SCALE GENOMIC DNA]</scope>
    <source>
        <strain evidence="4 5">Y27</strain>
    </source>
</reference>
<dbReference type="InterPro" id="IPR059020">
    <property type="entry name" value="CapW_CTD"/>
</dbReference>
<dbReference type="Proteomes" id="UP000219972">
    <property type="component" value="Unassembled WGS sequence"/>
</dbReference>
<proteinExistence type="predicted"/>
<organism evidence="4 5">
    <name type="scientific">Rhizobium anhuiense</name>
    <dbReference type="NCBI Taxonomy" id="1184720"/>
    <lineage>
        <taxon>Bacteria</taxon>
        <taxon>Pseudomonadati</taxon>
        <taxon>Pseudomonadota</taxon>
        <taxon>Alphaproteobacteria</taxon>
        <taxon>Hyphomicrobiales</taxon>
        <taxon>Rhizobiaceae</taxon>
        <taxon>Rhizobium/Agrobacterium group</taxon>
        <taxon>Rhizobium</taxon>
    </lineage>
</organism>
<dbReference type="InterPro" id="IPR051534">
    <property type="entry name" value="CBASS_pafABC_assoc_protein"/>
</dbReference>
<sequence>MTEAGDRNLRWGVSKRLEFIDFRLFWQGSFNRKDIVDFFGISEQQASSDIALYQSRAEKNLTYDRSQKSYVRTADYSPEFVGPFSDRYLLQLMAVQRGWMNEGDTWFSDKPPVEVVGSLQRRATSPSHLLHILDAIKQNAELEVGYASLTGSTPGLRVIAPHSFLFAGGRWYIRAWSKEHNDFRDYNLNRIDSAILLGKCNVNANMDLEWHHTMELVLTPNPMLEETKQRAVAAEYDMVADELRVPCRLSAAFYLINEHNLDVPLGVLKPDKQQLVLKNLDEVVRAREVVRNLSVDALLKMKEAKLGS</sequence>
<dbReference type="InterPro" id="IPR026881">
    <property type="entry name" value="WYL_dom"/>
</dbReference>
<accession>A0ABX4IZV2</accession>
<evidence type="ECO:0000259" key="1">
    <source>
        <dbReference type="Pfam" id="PF13280"/>
    </source>
</evidence>
<feature type="domain" description="DNA-binding transcriptional repressor CapW C-terminal dimerisation" evidence="2">
    <location>
        <begin position="214"/>
        <end position="283"/>
    </location>
</feature>
<keyword evidence="5" id="KW-1185">Reference proteome</keyword>
<comment type="caution">
    <text evidence="4">The sequence shown here is derived from an EMBL/GenBank/DDBJ whole genome shotgun (WGS) entry which is preliminary data.</text>
</comment>
<name>A0ABX4IZV2_9HYPH</name>
<feature type="domain" description="WYL" evidence="1">
    <location>
        <begin position="128"/>
        <end position="194"/>
    </location>
</feature>
<dbReference type="PANTHER" id="PTHR34580">
    <property type="match status" value="1"/>
</dbReference>
<evidence type="ECO:0000313" key="4">
    <source>
        <dbReference type="EMBL" id="PDS48431.1"/>
    </source>
</evidence>
<dbReference type="InterPro" id="IPR059019">
    <property type="entry name" value="WHD_CapW"/>
</dbReference>
<dbReference type="RefSeq" id="WP_097544860.1">
    <property type="nucleotide sequence ID" value="NZ_NWSK01000025.1"/>
</dbReference>
<dbReference type="PROSITE" id="PS52050">
    <property type="entry name" value="WYL"/>
    <property type="match status" value="1"/>
</dbReference>
<dbReference type="Pfam" id="PF26107">
    <property type="entry name" value="BrxR_CTD"/>
    <property type="match status" value="1"/>
</dbReference>
<protein>
    <submittedName>
        <fullName evidence="4">WYL domain-containing protein</fullName>
    </submittedName>
</protein>
<evidence type="ECO:0000259" key="2">
    <source>
        <dbReference type="Pfam" id="PF26107"/>
    </source>
</evidence>
<dbReference type="EMBL" id="NWSL01000027">
    <property type="protein sequence ID" value="PDS48431.1"/>
    <property type="molecule type" value="Genomic_DNA"/>
</dbReference>
<gene>
    <name evidence="4" type="ORF">CO662_29620</name>
</gene>
<dbReference type="Pfam" id="PF26109">
    <property type="entry name" value="WHD_BrxR"/>
    <property type="match status" value="1"/>
</dbReference>